<dbReference type="GO" id="GO:0080031">
    <property type="term" value="F:methyl salicylate esterase activity"/>
    <property type="evidence" value="ECO:0007669"/>
    <property type="project" value="TreeGrafter"/>
</dbReference>
<evidence type="ECO:0000256" key="1">
    <source>
        <dbReference type="ARBA" id="ARBA00004913"/>
    </source>
</evidence>
<dbReference type="GO" id="GO:0009696">
    <property type="term" value="P:salicylic acid metabolic process"/>
    <property type="evidence" value="ECO:0007669"/>
    <property type="project" value="TreeGrafter"/>
</dbReference>
<dbReference type="GO" id="GO:0009694">
    <property type="term" value="P:jasmonic acid metabolic process"/>
    <property type="evidence" value="ECO:0007669"/>
    <property type="project" value="TreeGrafter"/>
</dbReference>
<evidence type="ECO:0000256" key="3">
    <source>
        <dbReference type="ARBA" id="ARBA00022487"/>
    </source>
</evidence>
<evidence type="ECO:0000256" key="2">
    <source>
        <dbReference type="ARBA" id="ARBA00008645"/>
    </source>
</evidence>
<dbReference type="InterPro" id="IPR029058">
    <property type="entry name" value="AB_hydrolase_fold"/>
</dbReference>
<dbReference type="Pfam" id="PF12697">
    <property type="entry name" value="Abhydrolase_6"/>
    <property type="match status" value="1"/>
</dbReference>
<dbReference type="GO" id="GO:0080030">
    <property type="term" value="F:methyl indole-3-acetate esterase activity"/>
    <property type="evidence" value="ECO:0007669"/>
    <property type="project" value="TreeGrafter"/>
</dbReference>
<evidence type="ECO:0000256" key="5">
    <source>
        <dbReference type="ARBA" id="ARBA00022801"/>
    </source>
</evidence>
<keyword evidence="4" id="KW-0017">Alkaloid metabolism</keyword>
<dbReference type="InterPro" id="IPR000073">
    <property type="entry name" value="AB_hydrolase_1"/>
</dbReference>
<proteinExistence type="evidence at transcript level"/>
<evidence type="ECO:0000313" key="7">
    <source>
        <dbReference type="EMBL" id="QQP18491.1"/>
    </source>
</evidence>
<reference evidence="7" key="1">
    <citation type="submission" date="2021-01" db="EMBL/GenBank/DDBJ databases">
        <authorList>
            <person name="Trenti F."/>
        </authorList>
    </citation>
    <scope>NUCLEOTIDE SEQUENCE</scope>
</reference>
<dbReference type="SUPFAM" id="SSF53474">
    <property type="entry name" value="alpha/beta-Hydrolases"/>
    <property type="match status" value="1"/>
</dbReference>
<comment type="similarity">
    <text evidence="2">Belongs to the AB hydrolase superfamily.</text>
</comment>
<dbReference type="PANTHER" id="PTHR10992">
    <property type="entry name" value="METHYLESTERASE FAMILY MEMBER"/>
    <property type="match status" value="1"/>
</dbReference>
<accession>A0A7T8G1T1</accession>
<keyword evidence="3" id="KW-0719">Serine esterase</keyword>
<gene>
    <name evidence="7" type="primary">DCE</name>
</gene>
<dbReference type="GO" id="GO:0009820">
    <property type="term" value="P:alkaloid metabolic process"/>
    <property type="evidence" value="ECO:0007669"/>
    <property type="project" value="UniProtKB-KW"/>
</dbReference>
<dbReference type="AlphaFoldDB" id="A0A7T8G1T1"/>
<comment type="pathway">
    <text evidence="1">Alkaloid biosynthesis.</text>
</comment>
<dbReference type="Gene3D" id="3.40.50.1820">
    <property type="entry name" value="alpha/beta hydrolase"/>
    <property type="match status" value="1"/>
</dbReference>
<dbReference type="GO" id="GO:0080032">
    <property type="term" value="F:methyl jasmonate esterase activity"/>
    <property type="evidence" value="ECO:0007669"/>
    <property type="project" value="TreeGrafter"/>
</dbReference>
<protein>
    <submittedName>
        <fullName evidence="7">Dihydrocorynantheine aldehyde esterase</fullName>
    </submittedName>
</protein>
<dbReference type="InterPro" id="IPR045889">
    <property type="entry name" value="MES/HNL"/>
</dbReference>
<dbReference type="EMBL" id="MW456556">
    <property type="protein sequence ID" value="QQP18491.1"/>
    <property type="molecule type" value="mRNA"/>
</dbReference>
<name>A0A7T8G1T1_9GENT</name>
<organism evidence="7">
    <name type="scientific">Cinchona pubescens</name>
    <name type="common">red cinchona</name>
    <dbReference type="NCBI Taxonomy" id="50278"/>
    <lineage>
        <taxon>Eukaryota</taxon>
        <taxon>Viridiplantae</taxon>
        <taxon>Streptophyta</taxon>
        <taxon>Embryophyta</taxon>
        <taxon>Tracheophyta</taxon>
        <taxon>Spermatophyta</taxon>
        <taxon>Magnoliopsida</taxon>
        <taxon>eudicotyledons</taxon>
        <taxon>Gunneridae</taxon>
        <taxon>Pentapetalae</taxon>
        <taxon>asterids</taxon>
        <taxon>lamiids</taxon>
        <taxon>Gentianales</taxon>
        <taxon>Rubiaceae</taxon>
        <taxon>Cinchonoideae</taxon>
        <taxon>Cinchoneae</taxon>
        <taxon>Cinchona</taxon>
    </lineage>
</organism>
<keyword evidence="5" id="KW-0378">Hydrolase</keyword>
<dbReference type="FunFam" id="3.40.50.1820:FF:000051">
    <property type="entry name" value="(S)-hydroxynitrile lyase"/>
    <property type="match status" value="1"/>
</dbReference>
<evidence type="ECO:0000259" key="6">
    <source>
        <dbReference type="Pfam" id="PF12697"/>
    </source>
</evidence>
<sequence>MEKHFVLIHGGCFGAWAWYKVVTILESNGYKATALDMASSGINPRRTDEVKSYSDYSEPLIKFMEDLPSNERVVLVGHSLAGVIVSLAMEKFPQKIAAGVFLTAVMPGPEITMATLHEEHKEQIDTFMDCQMIHGNGDDNPPTAFLFGLEYLKSKVFQLCPPEDMTLASLLVRPISLAIEQGELDIPLTQINYGSVPRIYLISENDNVTKVEVQRWMVDKNPPEEVFVIPSCDHMVMLSNPKDLSSRLLEIAQKYD</sequence>
<feature type="domain" description="AB hydrolase-1" evidence="6">
    <location>
        <begin position="5"/>
        <end position="244"/>
    </location>
</feature>
<evidence type="ECO:0000256" key="4">
    <source>
        <dbReference type="ARBA" id="ARBA00022589"/>
    </source>
</evidence>
<dbReference type="PANTHER" id="PTHR10992:SF1066">
    <property type="entry name" value="METHYL JASMONATE ESTERASE 1"/>
    <property type="match status" value="1"/>
</dbReference>